<dbReference type="Proteomes" id="UP000292974">
    <property type="component" value="Unassembled WGS sequence"/>
</dbReference>
<proteinExistence type="predicted"/>
<accession>A0A7M3DQM8</accession>
<protein>
    <submittedName>
        <fullName evidence="1">Uncharacterized protein</fullName>
    </submittedName>
</protein>
<dbReference type="RefSeq" id="WP_130715842.1">
    <property type="nucleotide sequence ID" value="NZ_SIOP01000001.1"/>
</dbReference>
<dbReference type="AlphaFoldDB" id="A0A7M3DQM8"/>
<comment type="caution">
    <text evidence="1">The sequence shown here is derived from an EMBL/GenBank/DDBJ whole genome shotgun (WGS) entry which is preliminary data.</text>
</comment>
<organism evidence="1 2">
    <name type="scientific">Rhizobium leguminosarum</name>
    <dbReference type="NCBI Taxonomy" id="384"/>
    <lineage>
        <taxon>Bacteria</taxon>
        <taxon>Pseudomonadati</taxon>
        <taxon>Pseudomonadota</taxon>
        <taxon>Alphaproteobacteria</taxon>
        <taxon>Hyphomicrobiales</taxon>
        <taxon>Rhizobiaceae</taxon>
        <taxon>Rhizobium/Agrobacterium group</taxon>
        <taxon>Rhizobium</taxon>
    </lineage>
</organism>
<evidence type="ECO:0000313" key="1">
    <source>
        <dbReference type="EMBL" id="TAY50954.1"/>
    </source>
</evidence>
<sequence>MAKITKKIRLEEYDVLNNEFKITFQLADYDNGPKLTCAFDSQSYINLSVDTSDYLNIVGILTICRMEIVHELYSWVDKPRKSLGGLSHRHIMQSRFEVTERLEQERRGAAEAERIIAAAPPLDWAMLALDELERDGTSESAWDKIKDAEWVAPERGMLTSTERDAVASQIAAMVAAGLGEKPTVEACNTNFVSLSRLLDNDIAEFIGEELDKHKHPIRAIQAAVDWIVAMETAGLGEEPAKAEVPDDWEVPTDERPTMFVDALNAVLPRLVDDVGANLGYLFKWPPLGFDDRNLKDAFRQTFEDAFKIASPGRSQLSRAEDEARYQARRKIAEDATDNAVNAIHTQARRFTDGMTMREHDFLRSVIQEEIEKVVGGVL</sequence>
<dbReference type="EMBL" id="SIOP01000001">
    <property type="protein sequence ID" value="TAY50954.1"/>
    <property type="molecule type" value="Genomic_DNA"/>
</dbReference>
<name>A0A7M3DQM8_RHILE</name>
<gene>
    <name evidence="1" type="ORF">ELH90_04140</name>
</gene>
<evidence type="ECO:0000313" key="2">
    <source>
        <dbReference type="Proteomes" id="UP000292974"/>
    </source>
</evidence>
<reference evidence="1 2" key="1">
    <citation type="submission" date="2019-02" db="EMBL/GenBank/DDBJ databases">
        <title>The genomic architecture of introgression among sibling species of bacteria.</title>
        <authorList>
            <person name="Cavassim M.I.A."/>
            <person name="Moeskjaer S."/>
            <person name="Moslemi C."/>
            <person name="Fields B."/>
            <person name="Bachmann A."/>
            <person name="Vilhjalmsson B."/>
            <person name="Schierup M.H."/>
            <person name="Young J.P.W."/>
            <person name="Andersen S.U."/>
        </authorList>
    </citation>
    <scope>NUCLEOTIDE SEQUENCE [LARGE SCALE GENOMIC DNA]</scope>
    <source>
        <strain evidence="1 2">SM135B</strain>
    </source>
</reference>